<reference evidence="4 5" key="1">
    <citation type="journal article" date="2016" name="Nat. Commun.">
        <title>Thousands of microbial genomes shed light on interconnected biogeochemical processes in an aquifer system.</title>
        <authorList>
            <person name="Anantharaman K."/>
            <person name="Brown C.T."/>
            <person name="Hug L.A."/>
            <person name="Sharon I."/>
            <person name="Castelle C.J."/>
            <person name="Probst A.J."/>
            <person name="Thomas B.C."/>
            <person name="Singh A."/>
            <person name="Wilkins M.J."/>
            <person name="Karaoz U."/>
            <person name="Brodie E.L."/>
            <person name="Williams K.H."/>
            <person name="Hubbard S.S."/>
            <person name="Banfield J.F."/>
        </authorList>
    </citation>
    <scope>NUCLEOTIDE SEQUENCE [LARGE SCALE GENOMIC DNA]</scope>
</reference>
<evidence type="ECO:0000259" key="3">
    <source>
        <dbReference type="Pfam" id="PF00294"/>
    </source>
</evidence>
<comment type="caution">
    <text evidence="4">The sequence shown here is derived from an EMBL/GenBank/DDBJ whole genome shotgun (WGS) entry which is preliminary data.</text>
</comment>
<keyword evidence="2" id="KW-0418">Kinase</keyword>
<keyword evidence="1" id="KW-0808">Transferase</keyword>
<evidence type="ECO:0000313" key="5">
    <source>
        <dbReference type="Proteomes" id="UP000179037"/>
    </source>
</evidence>
<dbReference type="GO" id="GO:0005829">
    <property type="term" value="C:cytosol"/>
    <property type="evidence" value="ECO:0007669"/>
    <property type="project" value="TreeGrafter"/>
</dbReference>
<dbReference type="InterPro" id="IPR029056">
    <property type="entry name" value="Ribokinase-like"/>
</dbReference>
<dbReference type="EMBL" id="MFTC01000074">
    <property type="protein sequence ID" value="OGI50314.1"/>
    <property type="molecule type" value="Genomic_DNA"/>
</dbReference>
<sequence length="320" mass="34721">MLPQLLEKIARAKVLVVGDVMLDRYWYGDVERISPEAPVPVVAVKEAKELPGGAANVARNVRKLGAECALFSISGDDREADSLERLLGEEDIRCRLERDKLLNTTVKLRVISKHLHQQMLRIDFDCPVSKDARVKLLDNYLKHLPEYHAVIISDYGKGGLGYIQEMIQAARAAGRPVVVDPKGDDYSGYRGANLVTPNRKEFEQVAGRFRDNADLERRAVKLAKDLDLGGVLVTRGEEGMSLIQQDGRTLHIPARAREVFDVTGAGDTVIAAIGCAWAVGSGLEDAVHLANVAAGIVIGKLGAATASPAEIMHALSTQEG</sequence>
<dbReference type="STRING" id="1817768.A3A87_09410"/>
<dbReference type="InterPro" id="IPR002173">
    <property type="entry name" value="Carboh/pur_kinase_PfkB_CS"/>
</dbReference>
<dbReference type="SUPFAM" id="SSF53613">
    <property type="entry name" value="Ribokinase-like"/>
    <property type="match status" value="1"/>
</dbReference>
<dbReference type="FunFam" id="3.40.1190.20:FF:000002">
    <property type="entry name" value="Bifunctional protein HldE"/>
    <property type="match status" value="1"/>
</dbReference>
<proteinExistence type="predicted"/>
<evidence type="ECO:0000256" key="1">
    <source>
        <dbReference type="ARBA" id="ARBA00022679"/>
    </source>
</evidence>
<dbReference type="Gene3D" id="3.40.1190.20">
    <property type="match status" value="1"/>
</dbReference>
<dbReference type="GO" id="GO:0016773">
    <property type="term" value="F:phosphotransferase activity, alcohol group as acceptor"/>
    <property type="evidence" value="ECO:0007669"/>
    <property type="project" value="InterPro"/>
</dbReference>
<dbReference type="PROSITE" id="PS00583">
    <property type="entry name" value="PFKB_KINASES_1"/>
    <property type="match status" value="1"/>
</dbReference>
<dbReference type="Pfam" id="PF00294">
    <property type="entry name" value="PfkB"/>
    <property type="match status" value="1"/>
</dbReference>
<protein>
    <recommendedName>
        <fullName evidence="3">Carbohydrate kinase PfkB domain-containing protein</fullName>
    </recommendedName>
</protein>
<evidence type="ECO:0000313" key="4">
    <source>
        <dbReference type="EMBL" id="OGI50314.1"/>
    </source>
</evidence>
<dbReference type="PANTHER" id="PTHR46969">
    <property type="entry name" value="BIFUNCTIONAL PROTEIN HLDE"/>
    <property type="match status" value="1"/>
</dbReference>
<gene>
    <name evidence="4" type="ORF">A3A87_09410</name>
</gene>
<dbReference type="CDD" id="cd01172">
    <property type="entry name" value="RfaE_like"/>
    <property type="match status" value="1"/>
</dbReference>
<dbReference type="GO" id="GO:0033785">
    <property type="term" value="F:heptose 7-phosphate kinase activity"/>
    <property type="evidence" value="ECO:0007669"/>
    <property type="project" value="TreeGrafter"/>
</dbReference>
<name>A0A1F6TYU7_9PROT</name>
<dbReference type="GO" id="GO:0033786">
    <property type="term" value="F:heptose-1-phosphate adenylyltransferase activity"/>
    <property type="evidence" value="ECO:0007669"/>
    <property type="project" value="TreeGrafter"/>
</dbReference>
<dbReference type="AlphaFoldDB" id="A0A1F6TYU7"/>
<dbReference type="InterPro" id="IPR011913">
    <property type="entry name" value="RfaE_dom_I"/>
</dbReference>
<accession>A0A1F6TYU7</accession>
<dbReference type="Proteomes" id="UP000179037">
    <property type="component" value="Unassembled WGS sequence"/>
</dbReference>
<evidence type="ECO:0000256" key="2">
    <source>
        <dbReference type="ARBA" id="ARBA00022777"/>
    </source>
</evidence>
<dbReference type="InterPro" id="IPR011611">
    <property type="entry name" value="PfkB_dom"/>
</dbReference>
<organism evidence="4 5">
    <name type="scientific">Candidatus Muproteobacteria bacterium RIFCSPLOWO2_01_FULL_60_18</name>
    <dbReference type="NCBI Taxonomy" id="1817768"/>
    <lineage>
        <taxon>Bacteria</taxon>
        <taxon>Pseudomonadati</taxon>
        <taxon>Pseudomonadota</taxon>
        <taxon>Candidatus Muproteobacteria</taxon>
    </lineage>
</organism>
<feature type="domain" description="Carbohydrate kinase PfkB" evidence="3">
    <location>
        <begin position="12"/>
        <end position="308"/>
    </location>
</feature>
<dbReference type="PANTHER" id="PTHR46969:SF1">
    <property type="entry name" value="BIFUNCTIONAL PROTEIN HLDE"/>
    <property type="match status" value="1"/>
</dbReference>
<dbReference type="NCBIfam" id="TIGR02198">
    <property type="entry name" value="rfaE_dom_I"/>
    <property type="match status" value="1"/>
</dbReference>